<reference evidence="9 10" key="1">
    <citation type="submission" date="2020-02" db="EMBL/GenBank/DDBJ databases">
        <title>Draft genome sequence of Haematococcus lacustris strain NIES-144.</title>
        <authorList>
            <person name="Morimoto D."/>
            <person name="Nakagawa S."/>
            <person name="Yoshida T."/>
            <person name="Sawayama S."/>
        </authorList>
    </citation>
    <scope>NUCLEOTIDE SEQUENCE [LARGE SCALE GENOMIC DNA]</scope>
    <source>
        <strain evidence="9 10">NIES-144</strain>
    </source>
</reference>
<keyword evidence="10" id="KW-1185">Reference proteome</keyword>
<feature type="transmembrane region" description="Helical" evidence="8">
    <location>
        <begin position="109"/>
        <end position="128"/>
    </location>
</feature>
<dbReference type="InterPro" id="IPR009450">
    <property type="entry name" value="Plno_GlcNAc_GPI2"/>
</dbReference>
<dbReference type="GO" id="GO:0006506">
    <property type="term" value="P:GPI anchor biosynthetic process"/>
    <property type="evidence" value="ECO:0007669"/>
    <property type="project" value="UniProtKB-UniPathway"/>
</dbReference>
<evidence type="ECO:0000313" key="9">
    <source>
        <dbReference type="EMBL" id="GFH09812.1"/>
    </source>
</evidence>
<comment type="pathway">
    <text evidence="2">Glycolipid biosynthesis; glycosylphosphatidylinositol-anchor biosynthesis.</text>
</comment>
<evidence type="ECO:0000256" key="2">
    <source>
        <dbReference type="ARBA" id="ARBA00004687"/>
    </source>
</evidence>
<evidence type="ECO:0000313" key="10">
    <source>
        <dbReference type="Proteomes" id="UP000485058"/>
    </source>
</evidence>
<gene>
    <name evidence="9" type="ORF">HaLaN_05026</name>
</gene>
<feature type="transmembrane region" description="Helical" evidence="8">
    <location>
        <begin position="212"/>
        <end position="232"/>
    </location>
</feature>
<keyword evidence="7 8" id="KW-0472">Membrane</keyword>
<evidence type="ECO:0000256" key="7">
    <source>
        <dbReference type="ARBA" id="ARBA00023136"/>
    </source>
</evidence>
<evidence type="ECO:0000256" key="1">
    <source>
        <dbReference type="ARBA" id="ARBA00004141"/>
    </source>
</evidence>
<evidence type="ECO:0000256" key="6">
    <source>
        <dbReference type="ARBA" id="ARBA00022989"/>
    </source>
</evidence>
<organism evidence="9 10">
    <name type="scientific">Haematococcus lacustris</name>
    <name type="common">Green alga</name>
    <name type="synonym">Haematococcus pluvialis</name>
    <dbReference type="NCBI Taxonomy" id="44745"/>
    <lineage>
        <taxon>Eukaryota</taxon>
        <taxon>Viridiplantae</taxon>
        <taxon>Chlorophyta</taxon>
        <taxon>core chlorophytes</taxon>
        <taxon>Chlorophyceae</taxon>
        <taxon>CS clade</taxon>
        <taxon>Chlamydomonadales</taxon>
        <taxon>Haematococcaceae</taxon>
        <taxon>Haematococcus</taxon>
    </lineage>
</organism>
<feature type="transmembrane region" description="Helical" evidence="8">
    <location>
        <begin position="135"/>
        <end position="155"/>
    </location>
</feature>
<feature type="transmembrane region" description="Helical" evidence="8">
    <location>
        <begin position="48"/>
        <end position="71"/>
    </location>
</feature>
<comment type="similarity">
    <text evidence="3">Belongs to the PIGC family.</text>
</comment>
<evidence type="ECO:0000256" key="4">
    <source>
        <dbReference type="ARBA" id="ARBA00022502"/>
    </source>
</evidence>
<dbReference type="PANTHER" id="PTHR12982:SF0">
    <property type="entry name" value="PHOSPHATIDYLINOSITOL N-ACETYLGLUCOSAMINYLTRANSFERASE SUBUNIT C"/>
    <property type="match status" value="1"/>
</dbReference>
<dbReference type="EMBL" id="BLLF01000265">
    <property type="protein sequence ID" value="GFH09812.1"/>
    <property type="molecule type" value="Genomic_DNA"/>
</dbReference>
<keyword evidence="6 8" id="KW-1133">Transmembrane helix</keyword>
<keyword evidence="9" id="KW-0328">Glycosyltransferase</keyword>
<dbReference type="GO" id="GO:0016757">
    <property type="term" value="F:glycosyltransferase activity"/>
    <property type="evidence" value="ECO:0007669"/>
    <property type="project" value="UniProtKB-KW"/>
</dbReference>
<sequence length="263" mass="27370">MPAGTSLEANQKHITVALATQKAQLAVVVASCAVAAQLKAGILDATHLLLTCTLLMTAGYITCAALGGHLLGGSLVRGARQGALLVGGVACLSPMLRTLAATIATDSIIALSVALMTAHLFLHDYNFVNSVTDRLSGALALAAAVLASVLLSSTMPSELHVFAQVLFSLLSFMLSPFVRRYIRAASASCHVVTTAGLVCAAAWLLVPLSLSASSLFMACVFVLTFVCPALLVSIHKYKAKINGPWDEAVPHIPRHLHLPPVLA</sequence>
<comment type="caution">
    <text evidence="9">The sequence shown here is derived from an EMBL/GenBank/DDBJ whole genome shotgun (WGS) entry which is preliminary data.</text>
</comment>
<evidence type="ECO:0000256" key="3">
    <source>
        <dbReference type="ARBA" id="ARBA00008321"/>
    </source>
</evidence>
<dbReference type="Proteomes" id="UP000485058">
    <property type="component" value="Unassembled WGS sequence"/>
</dbReference>
<dbReference type="Pfam" id="PF06432">
    <property type="entry name" value="GPI2"/>
    <property type="match status" value="1"/>
</dbReference>
<name>A0A699Z335_HAELA</name>
<proteinExistence type="inferred from homology"/>
<comment type="subcellular location">
    <subcellularLocation>
        <location evidence="1">Membrane</location>
        <topology evidence="1">Multi-pass membrane protein</topology>
    </subcellularLocation>
</comment>
<evidence type="ECO:0000256" key="5">
    <source>
        <dbReference type="ARBA" id="ARBA00022692"/>
    </source>
</evidence>
<dbReference type="GO" id="GO:0000506">
    <property type="term" value="C:glycosylphosphatidylinositol-N-acetylglucosaminyltransferase (GPI-GnT) complex"/>
    <property type="evidence" value="ECO:0007669"/>
    <property type="project" value="TreeGrafter"/>
</dbReference>
<accession>A0A699Z335</accession>
<keyword evidence="9" id="KW-0808">Transferase</keyword>
<dbReference type="PANTHER" id="PTHR12982">
    <property type="entry name" value="PHOSPHATIDYLINOSITOL GLYCAN, CLASS C"/>
    <property type="match status" value="1"/>
</dbReference>
<evidence type="ECO:0000256" key="8">
    <source>
        <dbReference type="SAM" id="Phobius"/>
    </source>
</evidence>
<feature type="transmembrane region" description="Helical" evidence="8">
    <location>
        <begin position="161"/>
        <end position="178"/>
    </location>
</feature>
<feature type="transmembrane region" description="Helical" evidence="8">
    <location>
        <begin position="185"/>
        <end position="206"/>
    </location>
</feature>
<dbReference type="UniPathway" id="UPA00196"/>
<keyword evidence="4" id="KW-0337">GPI-anchor biosynthesis</keyword>
<keyword evidence="5 8" id="KW-0812">Transmembrane</keyword>
<protein>
    <submittedName>
        <fullName evidence="9">Phosphatidylinositol N-acetylglucosaminyltransferase subunit C</fullName>
    </submittedName>
</protein>
<dbReference type="AlphaFoldDB" id="A0A699Z335"/>